<dbReference type="NCBIfam" id="NF041023">
    <property type="entry name" value="PP0621_fam"/>
    <property type="match status" value="1"/>
</dbReference>
<reference evidence="1 2" key="1">
    <citation type="journal article" date="2011" name="Genome Biol. Evol.">
        <title>Comparative whole genome sequence analysis of the carcinogenic bacterial model pathogen Helicobacter felis.</title>
        <authorList>
            <person name="Arnold I.C."/>
            <person name="Zigova Z."/>
            <person name="Holden M."/>
            <person name="Lawley T.D."/>
            <person name="Rad R."/>
            <person name="Dougan G."/>
            <person name="Falkow S."/>
            <person name="Bentley S.D."/>
            <person name="Muller A."/>
        </authorList>
    </citation>
    <scope>NUCLEOTIDE SEQUENCE [LARGE SCALE GENOMIC DNA]</scope>
    <source>
        <strain evidence="2">ATCC 49179 / CCUG 28539 / NCTC 12436 / CS1</strain>
    </source>
</reference>
<dbReference type="OrthoDB" id="5356091at2"/>
<accession>E7A952</accession>
<evidence type="ECO:0008006" key="3">
    <source>
        <dbReference type="Google" id="ProtNLM"/>
    </source>
</evidence>
<dbReference type="STRING" id="936155.HFELIS_11950"/>
<organism evidence="1 2">
    <name type="scientific">Helicobacter felis (strain ATCC 49179 / CCUG 28539 / NCTC 12436 / CS1)</name>
    <dbReference type="NCBI Taxonomy" id="936155"/>
    <lineage>
        <taxon>Bacteria</taxon>
        <taxon>Pseudomonadati</taxon>
        <taxon>Campylobacterota</taxon>
        <taxon>Epsilonproteobacteria</taxon>
        <taxon>Campylobacterales</taxon>
        <taxon>Helicobacteraceae</taxon>
        <taxon>Helicobacter</taxon>
    </lineage>
</organism>
<evidence type="ECO:0000313" key="2">
    <source>
        <dbReference type="Proteomes" id="UP000007934"/>
    </source>
</evidence>
<evidence type="ECO:0000313" key="1">
    <source>
        <dbReference type="EMBL" id="CBY83279.1"/>
    </source>
</evidence>
<dbReference type="EMBL" id="FQ670179">
    <property type="protein sequence ID" value="CBY83279.1"/>
    <property type="molecule type" value="Genomic_DNA"/>
</dbReference>
<dbReference type="InterPro" id="IPR049708">
    <property type="entry name" value="PP0621-like"/>
</dbReference>
<dbReference type="RefSeq" id="WP_013469643.1">
    <property type="nucleotide sequence ID" value="NC_014810.2"/>
</dbReference>
<dbReference type="HOGENOM" id="CLU_168222_2_1_7"/>
<keyword evidence="2" id="KW-1185">Reference proteome</keyword>
<dbReference type="Proteomes" id="UP000007934">
    <property type="component" value="Chromosome"/>
</dbReference>
<proteinExistence type="predicted"/>
<sequence>MQFLIAIFLIGWIIHLLSKITRLSKPSKKDGVENLVECAVCKTYVSSQEAIVSRGRVFCSQHCLQKGH</sequence>
<dbReference type="GeneID" id="36134342"/>
<gene>
    <name evidence="1" type="ordered locus">Hfelis_11950</name>
</gene>
<dbReference type="AlphaFoldDB" id="E7A952"/>
<protein>
    <recommendedName>
        <fullName evidence="3">Prokaryotic metallothionein family protein</fullName>
    </recommendedName>
</protein>
<name>E7A952_HELFC</name>
<dbReference type="KEGG" id="hfe:HFELIS_11950"/>
<dbReference type="Gene3D" id="2.30.170.10">
    <property type="match status" value="1"/>
</dbReference>